<dbReference type="Gene3D" id="1.20.1280.50">
    <property type="match status" value="1"/>
</dbReference>
<evidence type="ECO:0000256" key="1">
    <source>
        <dbReference type="SAM" id="Coils"/>
    </source>
</evidence>
<dbReference type="InterPro" id="IPR036047">
    <property type="entry name" value="F-box-like_dom_sf"/>
</dbReference>
<accession>J4GJH5</accession>
<dbReference type="STRING" id="599839.J4GJH5"/>
<keyword evidence="3" id="KW-1185">Reference proteome</keyword>
<dbReference type="RefSeq" id="XP_012178443.1">
    <property type="nucleotide sequence ID" value="XM_012323053.1"/>
</dbReference>
<dbReference type="SUPFAM" id="SSF81383">
    <property type="entry name" value="F-box domain"/>
    <property type="match status" value="1"/>
</dbReference>
<dbReference type="InParanoid" id="J4GJH5"/>
<dbReference type="Proteomes" id="UP000006352">
    <property type="component" value="Unassembled WGS sequence"/>
</dbReference>
<dbReference type="OrthoDB" id="3063971at2759"/>
<dbReference type="AlphaFoldDB" id="J4GJH5"/>
<reference evidence="2 3" key="1">
    <citation type="journal article" date="2012" name="Appl. Environ. Microbiol.">
        <title>Short-read sequencing for genomic analysis of the brown rot fungus Fibroporia radiculosa.</title>
        <authorList>
            <person name="Tang J.D."/>
            <person name="Perkins A.D."/>
            <person name="Sonstegard T.S."/>
            <person name="Schroeder S.G."/>
            <person name="Burgess S.C."/>
            <person name="Diehl S.V."/>
        </authorList>
    </citation>
    <scope>NUCLEOTIDE SEQUENCE [LARGE SCALE GENOMIC DNA]</scope>
    <source>
        <strain evidence="2 3">TFFH 294</strain>
    </source>
</reference>
<dbReference type="GeneID" id="24094071"/>
<sequence length="544" mass="61156">MAMDISVYRREPTAEDVLFANAQIKEHESAISAIEGHIASLHAEINDLRREQRQHEQTIRHCKGIATLARRIPEELLSKIFEHCVEDGYTRAPIIVSHVCSAWRKAALAPRVWSHVYVNCDAFGGLARTRFWLSMVRQAPLDITVLCGWNPNWQVTDLMDLLMQHIDQWRTLVIESSTFSQVYRLLLPIVEASAAVPNLREVRVDIAAPFDEPVNEDEADVQSLSRAFAPEKAPRLSRVQFRCDVVPLLPVFPSHITDLSLSVGNSPIQRPLSASSLMTILSGVPSLYTLAIQMPLLYERPFVPSDDPARTVSLPVLTSLTLYGPTNLNEFLPHLHTPVLQRLHLRSLEDAGYRQEPVGPSLLRFLAESTPPLELLELHDIDLTPGAFASAFRALPYLRELRLHESSISDATVQLLHGGGDGEGLCPRLTRLDLRWCGHLNGRALVELVQSRKVDVNPDAMVVDGSTPNADPISEVAVIHCCFVKEQDVLDLAAMTVCRLIMREEDDYCRSMDCCTNVRYRIRLRLKHLPHSSTGWASRFRLII</sequence>
<name>J4GJH5_9APHY</name>
<dbReference type="InterPro" id="IPR006553">
    <property type="entry name" value="Leu-rich_rpt_Cys-con_subtyp"/>
</dbReference>
<organism evidence="2 3">
    <name type="scientific">Fibroporia radiculosa</name>
    <dbReference type="NCBI Taxonomy" id="599839"/>
    <lineage>
        <taxon>Eukaryota</taxon>
        <taxon>Fungi</taxon>
        <taxon>Dikarya</taxon>
        <taxon>Basidiomycota</taxon>
        <taxon>Agaricomycotina</taxon>
        <taxon>Agaricomycetes</taxon>
        <taxon>Polyporales</taxon>
        <taxon>Fibroporiaceae</taxon>
        <taxon>Fibroporia</taxon>
    </lineage>
</organism>
<proteinExistence type="predicted"/>
<dbReference type="EMBL" id="HE796918">
    <property type="protein sequence ID" value="CCL99160.1"/>
    <property type="molecule type" value="Genomic_DNA"/>
</dbReference>
<protein>
    <submittedName>
        <fullName evidence="2">Uncharacterized protein</fullName>
    </submittedName>
</protein>
<dbReference type="SUPFAM" id="SSF52047">
    <property type="entry name" value="RNI-like"/>
    <property type="match status" value="1"/>
</dbReference>
<gene>
    <name evidence="2" type="ORF">FIBRA_01175</name>
</gene>
<dbReference type="PANTHER" id="PTHR38926:SF5">
    <property type="entry name" value="F-BOX AND LEUCINE-RICH REPEAT PROTEIN 6"/>
    <property type="match status" value="1"/>
</dbReference>
<dbReference type="HOGENOM" id="CLU_525909_0_0_1"/>
<evidence type="ECO:0000313" key="3">
    <source>
        <dbReference type="Proteomes" id="UP000006352"/>
    </source>
</evidence>
<dbReference type="InterPro" id="IPR032675">
    <property type="entry name" value="LRR_dom_sf"/>
</dbReference>
<dbReference type="Gene3D" id="3.80.10.10">
    <property type="entry name" value="Ribonuclease Inhibitor"/>
    <property type="match status" value="1"/>
</dbReference>
<keyword evidence="1" id="KW-0175">Coiled coil</keyword>
<evidence type="ECO:0000313" key="2">
    <source>
        <dbReference type="EMBL" id="CCL99160.1"/>
    </source>
</evidence>
<feature type="coiled-coil region" evidence="1">
    <location>
        <begin position="31"/>
        <end position="58"/>
    </location>
</feature>
<dbReference type="SMART" id="SM00367">
    <property type="entry name" value="LRR_CC"/>
    <property type="match status" value="2"/>
</dbReference>
<dbReference type="PANTHER" id="PTHR38926">
    <property type="entry name" value="F-BOX DOMAIN CONTAINING PROTEIN, EXPRESSED"/>
    <property type="match status" value="1"/>
</dbReference>